<feature type="domain" description="Response regulatory" evidence="14">
    <location>
        <begin position="455"/>
        <end position="572"/>
    </location>
</feature>
<dbReference type="InterPro" id="IPR005467">
    <property type="entry name" value="His_kinase_dom"/>
</dbReference>
<dbReference type="CDD" id="cd00082">
    <property type="entry name" value="HisKA"/>
    <property type="match status" value="1"/>
</dbReference>
<evidence type="ECO:0000256" key="9">
    <source>
        <dbReference type="ARBA" id="ARBA00022989"/>
    </source>
</evidence>
<sequence length="578" mass="64317">MGNRLLFIILAIGIIAVGGTWLIVQKSTETILQEQARSESLHWAQFVQRDLTDLPRLLYGAPPTIEDMRTLGTAKNVGNVYSFQIYADDATVVWSGDYQKIGDENREDYFIAKVMRGQKHVRILRLEHENRVIADAFLPIMKDGNFLGAIEVSLDLTHLAQDTQRMAVTLTSGIASLFVILLLITSLIARYEIGKERKLKAKALQAAKARNDFIALVSHELRTPLNGILGALGLVSESKNEDEKTQLTQTAIHSTEHLIDIINDIIDFTQATGRRESLNPETINLSNFASEIEIMFKVDATNKGLDYHVNRIFTEGCHGEIDLKKLRQIMFNLVSNAVKFTDKGKVDVHMEVTSSPERKLICHIKDTGLGLSQEDQADIFERFHQVDDPMSRQHGGIGLGLSLCKEFAELMNGSLSVQSELGKGSTFYLELPFSTSDAEVENSTITPLQDVGALNLLLTEDNAINQKVLMTILKHAGHTVTIAENGQRCLEVTQDQHFDLILMDIQMPLMTGEEATIAIRNGTGPNKDTPIIAISANIMPQQQESYLKAGMQGCLAKPIKPQDLRQAVSRYYQEFGTQ</sequence>
<comment type="subcellular location">
    <subcellularLocation>
        <location evidence="2">Cell membrane</location>
        <topology evidence="2">Multi-pass membrane protein</topology>
    </subcellularLocation>
</comment>
<dbReference type="EMBL" id="FLYE01000023">
    <property type="protein sequence ID" value="SCA56903.1"/>
    <property type="molecule type" value="Genomic_DNA"/>
</dbReference>
<dbReference type="RefSeq" id="WP_069188958.1">
    <property type="nucleotide sequence ID" value="NZ_FLYE01000023.1"/>
</dbReference>
<dbReference type="InterPro" id="IPR004358">
    <property type="entry name" value="Sig_transdc_His_kin-like_C"/>
</dbReference>
<dbReference type="Pfam" id="PF00512">
    <property type="entry name" value="HisKA"/>
    <property type="match status" value="1"/>
</dbReference>
<keyword evidence="9 12" id="KW-1133">Transmembrane helix</keyword>
<feature type="transmembrane region" description="Helical" evidence="12">
    <location>
        <begin position="6"/>
        <end position="24"/>
    </location>
</feature>
<evidence type="ECO:0000259" key="14">
    <source>
        <dbReference type="PROSITE" id="PS50110"/>
    </source>
</evidence>
<keyword evidence="4" id="KW-1003">Cell membrane</keyword>
<name>A0A1C3RHZ6_9PROT</name>
<evidence type="ECO:0000313" key="15">
    <source>
        <dbReference type="EMBL" id="SCA56903.1"/>
    </source>
</evidence>
<evidence type="ECO:0000256" key="1">
    <source>
        <dbReference type="ARBA" id="ARBA00000085"/>
    </source>
</evidence>
<dbReference type="InterPro" id="IPR003594">
    <property type="entry name" value="HATPase_dom"/>
</dbReference>
<dbReference type="SUPFAM" id="SSF103190">
    <property type="entry name" value="Sensory domain-like"/>
    <property type="match status" value="1"/>
</dbReference>
<keyword evidence="12" id="KW-0472">Membrane</keyword>
<dbReference type="PANTHER" id="PTHR43047">
    <property type="entry name" value="TWO-COMPONENT HISTIDINE PROTEIN KINASE"/>
    <property type="match status" value="1"/>
</dbReference>
<dbReference type="GO" id="GO:0005886">
    <property type="term" value="C:plasma membrane"/>
    <property type="evidence" value="ECO:0007669"/>
    <property type="project" value="UniProtKB-SubCell"/>
</dbReference>
<keyword evidence="16" id="KW-1185">Reference proteome</keyword>
<dbReference type="CDD" id="cd16922">
    <property type="entry name" value="HATPase_EvgS-ArcB-TorS-like"/>
    <property type="match status" value="1"/>
</dbReference>
<dbReference type="SMART" id="SM00387">
    <property type="entry name" value="HATPase_c"/>
    <property type="match status" value="1"/>
</dbReference>
<comment type="catalytic activity">
    <reaction evidence="1">
        <text>ATP + protein L-histidine = ADP + protein N-phospho-L-histidine.</text>
        <dbReference type="EC" id="2.7.13.3"/>
    </reaction>
</comment>
<evidence type="ECO:0000256" key="7">
    <source>
        <dbReference type="ARBA" id="ARBA00022692"/>
    </source>
</evidence>
<dbReference type="Gene3D" id="1.10.287.130">
    <property type="match status" value="1"/>
</dbReference>
<dbReference type="Gene3D" id="3.40.50.2300">
    <property type="match status" value="1"/>
</dbReference>
<dbReference type="SUPFAM" id="SSF52172">
    <property type="entry name" value="CheY-like"/>
    <property type="match status" value="1"/>
</dbReference>
<dbReference type="SMART" id="SM00388">
    <property type="entry name" value="HisKA"/>
    <property type="match status" value="1"/>
</dbReference>
<dbReference type="PROSITE" id="PS50109">
    <property type="entry name" value="HIS_KIN"/>
    <property type="match status" value="1"/>
</dbReference>
<evidence type="ECO:0000256" key="10">
    <source>
        <dbReference type="ARBA" id="ARBA00023012"/>
    </source>
</evidence>
<feature type="domain" description="Histidine kinase" evidence="13">
    <location>
        <begin position="216"/>
        <end position="435"/>
    </location>
</feature>
<dbReference type="InterPro" id="IPR003661">
    <property type="entry name" value="HisK_dim/P_dom"/>
</dbReference>
<reference evidence="15 16" key="1">
    <citation type="submission" date="2016-07" db="EMBL/GenBank/DDBJ databases">
        <authorList>
            <person name="Lefevre C.T."/>
        </authorList>
    </citation>
    <scope>NUCLEOTIDE SEQUENCE [LARGE SCALE GENOMIC DNA]</scope>
    <source>
        <strain evidence="15">PR1</strain>
    </source>
</reference>
<evidence type="ECO:0000259" key="13">
    <source>
        <dbReference type="PROSITE" id="PS50109"/>
    </source>
</evidence>
<dbReference type="Proteomes" id="UP000231658">
    <property type="component" value="Unassembled WGS sequence"/>
</dbReference>
<dbReference type="SUPFAM" id="SSF55874">
    <property type="entry name" value="ATPase domain of HSP90 chaperone/DNA topoisomerase II/histidine kinase"/>
    <property type="match status" value="1"/>
</dbReference>
<dbReference type="SMART" id="SM00448">
    <property type="entry name" value="REC"/>
    <property type="match status" value="1"/>
</dbReference>
<dbReference type="Pfam" id="PF02518">
    <property type="entry name" value="HATPase_c"/>
    <property type="match status" value="1"/>
</dbReference>
<proteinExistence type="predicted"/>
<accession>A0A1C3RHZ6</accession>
<dbReference type="SUPFAM" id="SSF47384">
    <property type="entry name" value="Homodimeric domain of signal transducing histidine kinase"/>
    <property type="match status" value="1"/>
</dbReference>
<dbReference type="InterPro" id="IPR029151">
    <property type="entry name" value="Sensor-like_sf"/>
</dbReference>
<keyword evidence="10" id="KW-0902">Two-component regulatory system</keyword>
<evidence type="ECO:0000256" key="3">
    <source>
        <dbReference type="ARBA" id="ARBA00012438"/>
    </source>
</evidence>
<dbReference type="InterPro" id="IPR036097">
    <property type="entry name" value="HisK_dim/P_sf"/>
</dbReference>
<dbReference type="Pfam" id="PF00072">
    <property type="entry name" value="Response_reg"/>
    <property type="match status" value="1"/>
</dbReference>
<dbReference type="OrthoDB" id="9805942at2"/>
<dbReference type="PROSITE" id="PS50110">
    <property type="entry name" value="RESPONSE_REGULATORY"/>
    <property type="match status" value="1"/>
</dbReference>
<evidence type="ECO:0000256" key="2">
    <source>
        <dbReference type="ARBA" id="ARBA00004651"/>
    </source>
</evidence>
<keyword evidence="8 15" id="KW-0418">Kinase</keyword>
<dbReference type="Gene3D" id="3.30.565.10">
    <property type="entry name" value="Histidine kinase-like ATPase, C-terminal domain"/>
    <property type="match status" value="1"/>
</dbReference>
<feature type="modified residue" description="4-aspartylphosphate" evidence="11">
    <location>
        <position position="504"/>
    </location>
</feature>
<evidence type="ECO:0000256" key="11">
    <source>
        <dbReference type="PROSITE-ProRule" id="PRU00169"/>
    </source>
</evidence>
<evidence type="ECO:0000256" key="6">
    <source>
        <dbReference type="ARBA" id="ARBA00022679"/>
    </source>
</evidence>
<dbReference type="PANTHER" id="PTHR43047:SF78">
    <property type="entry name" value="SENSORY_REGULATORY PROTEIN RPFC"/>
    <property type="match status" value="1"/>
</dbReference>
<dbReference type="AlphaFoldDB" id="A0A1C3RHZ6"/>
<dbReference type="CDD" id="cd17546">
    <property type="entry name" value="REC_hyHK_CKI1_RcsC-like"/>
    <property type="match status" value="1"/>
</dbReference>
<dbReference type="GO" id="GO:0000155">
    <property type="term" value="F:phosphorelay sensor kinase activity"/>
    <property type="evidence" value="ECO:0007669"/>
    <property type="project" value="InterPro"/>
</dbReference>
<organism evidence="15 16">
    <name type="scientific">Candidatus Terasakiella magnetica</name>
    <dbReference type="NCBI Taxonomy" id="1867952"/>
    <lineage>
        <taxon>Bacteria</taxon>
        <taxon>Pseudomonadati</taxon>
        <taxon>Pseudomonadota</taxon>
        <taxon>Alphaproteobacteria</taxon>
        <taxon>Rhodospirillales</taxon>
        <taxon>Terasakiellaceae</taxon>
        <taxon>Terasakiella</taxon>
    </lineage>
</organism>
<evidence type="ECO:0000256" key="5">
    <source>
        <dbReference type="ARBA" id="ARBA00022553"/>
    </source>
</evidence>
<dbReference type="PRINTS" id="PR00344">
    <property type="entry name" value="BCTRLSENSOR"/>
</dbReference>
<evidence type="ECO:0000256" key="12">
    <source>
        <dbReference type="SAM" id="Phobius"/>
    </source>
</evidence>
<dbReference type="InterPro" id="IPR001789">
    <property type="entry name" value="Sig_transdc_resp-reg_receiver"/>
</dbReference>
<dbReference type="STRING" id="1867952.MTBPR1_30273"/>
<feature type="transmembrane region" description="Helical" evidence="12">
    <location>
        <begin position="167"/>
        <end position="189"/>
    </location>
</feature>
<dbReference type="FunFam" id="3.30.565.10:FF:000010">
    <property type="entry name" value="Sensor histidine kinase RcsC"/>
    <property type="match status" value="1"/>
</dbReference>
<dbReference type="EC" id="2.7.13.3" evidence="3"/>
<keyword evidence="7 12" id="KW-0812">Transmembrane</keyword>
<evidence type="ECO:0000256" key="4">
    <source>
        <dbReference type="ARBA" id="ARBA00022475"/>
    </source>
</evidence>
<protein>
    <recommendedName>
        <fullName evidence="3">histidine kinase</fullName>
        <ecNumber evidence="3">2.7.13.3</ecNumber>
    </recommendedName>
</protein>
<gene>
    <name evidence="15" type="ORF">MTBPR1_30273</name>
</gene>
<keyword evidence="6 15" id="KW-0808">Transferase</keyword>
<dbReference type="InterPro" id="IPR036890">
    <property type="entry name" value="HATPase_C_sf"/>
</dbReference>
<dbReference type="InterPro" id="IPR011006">
    <property type="entry name" value="CheY-like_superfamily"/>
</dbReference>
<evidence type="ECO:0000256" key="8">
    <source>
        <dbReference type="ARBA" id="ARBA00022777"/>
    </source>
</evidence>
<keyword evidence="5 11" id="KW-0597">Phosphoprotein</keyword>
<evidence type="ECO:0000313" key="16">
    <source>
        <dbReference type="Proteomes" id="UP000231658"/>
    </source>
</evidence>